<gene>
    <name evidence="2" type="ORF">POPTR_001G012400</name>
</gene>
<keyword evidence="3" id="KW-1185">Reference proteome</keyword>
<sequence>MYRCLPEACMVTETASHGGVLRGSPLHLLLVLTISPNMCHHACTSVHDILVRNNRLLCFSLIVFTYICLLCLLNIQVK</sequence>
<accession>A0A2K2BQQ8</accession>
<keyword evidence="1" id="KW-0812">Transmembrane</keyword>
<name>A0A2K2BQQ8_POPTR</name>
<protein>
    <submittedName>
        <fullName evidence="2">Uncharacterized protein</fullName>
    </submittedName>
</protein>
<evidence type="ECO:0000313" key="2">
    <source>
        <dbReference type="EMBL" id="PNT52104.1"/>
    </source>
</evidence>
<evidence type="ECO:0000313" key="3">
    <source>
        <dbReference type="Proteomes" id="UP000006729"/>
    </source>
</evidence>
<keyword evidence="1" id="KW-1133">Transmembrane helix</keyword>
<keyword evidence="1" id="KW-0472">Membrane</keyword>
<dbReference type="EMBL" id="CM009290">
    <property type="protein sequence ID" value="PNT52104.1"/>
    <property type="molecule type" value="Genomic_DNA"/>
</dbReference>
<evidence type="ECO:0000256" key="1">
    <source>
        <dbReference type="SAM" id="Phobius"/>
    </source>
</evidence>
<dbReference type="AlphaFoldDB" id="A0A2K2BQQ8"/>
<feature type="transmembrane region" description="Helical" evidence="1">
    <location>
        <begin position="56"/>
        <end position="75"/>
    </location>
</feature>
<dbReference type="InParanoid" id="A0A2K2BQQ8"/>
<reference evidence="2 3" key="1">
    <citation type="journal article" date="2006" name="Science">
        <title>The genome of black cottonwood, Populus trichocarpa (Torr. &amp; Gray).</title>
        <authorList>
            <person name="Tuskan G.A."/>
            <person name="Difazio S."/>
            <person name="Jansson S."/>
            <person name="Bohlmann J."/>
            <person name="Grigoriev I."/>
            <person name="Hellsten U."/>
            <person name="Putnam N."/>
            <person name="Ralph S."/>
            <person name="Rombauts S."/>
            <person name="Salamov A."/>
            <person name="Schein J."/>
            <person name="Sterck L."/>
            <person name="Aerts A."/>
            <person name="Bhalerao R.R."/>
            <person name="Bhalerao R.P."/>
            <person name="Blaudez D."/>
            <person name="Boerjan W."/>
            <person name="Brun A."/>
            <person name="Brunner A."/>
            <person name="Busov V."/>
            <person name="Campbell M."/>
            <person name="Carlson J."/>
            <person name="Chalot M."/>
            <person name="Chapman J."/>
            <person name="Chen G.L."/>
            <person name="Cooper D."/>
            <person name="Coutinho P.M."/>
            <person name="Couturier J."/>
            <person name="Covert S."/>
            <person name="Cronk Q."/>
            <person name="Cunningham R."/>
            <person name="Davis J."/>
            <person name="Degroeve S."/>
            <person name="Dejardin A."/>
            <person name="Depamphilis C."/>
            <person name="Detter J."/>
            <person name="Dirks B."/>
            <person name="Dubchak I."/>
            <person name="Duplessis S."/>
            <person name="Ehlting J."/>
            <person name="Ellis B."/>
            <person name="Gendler K."/>
            <person name="Goodstein D."/>
            <person name="Gribskov M."/>
            <person name="Grimwood J."/>
            <person name="Groover A."/>
            <person name="Gunter L."/>
            <person name="Hamberger B."/>
            <person name="Heinze B."/>
            <person name="Helariutta Y."/>
            <person name="Henrissat B."/>
            <person name="Holligan D."/>
            <person name="Holt R."/>
            <person name="Huang W."/>
            <person name="Islam-Faridi N."/>
            <person name="Jones S."/>
            <person name="Jones-Rhoades M."/>
            <person name="Jorgensen R."/>
            <person name="Joshi C."/>
            <person name="Kangasjarvi J."/>
            <person name="Karlsson J."/>
            <person name="Kelleher C."/>
            <person name="Kirkpatrick R."/>
            <person name="Kirst M."/>
            <person name="Kohler A."/>
            <person name="Kalluri U."/>
            <person name="Larimer F."/>
            <person name="Leebens-Mack J."/>
            <person name="Leple J.C."/>
            <person name="Locascio P."/>
            <person name="Lou Y."/>
            <person name="Lucas S."/>
            <person name="Martin F."/>
            <person name="Montanini B."/>
            <person name="Napoli C."/>
            <person name="Nelson D.R."/>
            <person name="Nelson C."/>
            <person name="Nieminen K."/>
            <person name="Nilsson O."/>
            <person name="Pereda V."/>
            <person name="Peter G."/>
            <person name="Philippe R."/>
            <person name="Pilate G."/>
            <person name="Poliakov A."/>
            <person name="Razumovskaya J."/>
            <person name="Richardson P."/>
            <person name="Rinaldi C."/>
            <person name="Ritland K."/>
            <person name="Rouze P."/>
            <person name="Ryaboy D."/>
            <person name="Schmutz J."/>
            <person name="Schrader J."/>
            <person name="Segerman B."/>
            <person name="Shin H."/>
            <person name="Siddiqui A."/>
            <person name="Sterky F."/>
            <person name="Terry A."/>
            <person name="Tsai C.J."/>
            <person name="Uberbacher E."/>
            <person name="Unneberg P."/>
            <person name="Vahala J."/>
            <person name="Wall K."/>
            <person name="Wessler S."/>
            <person name="Yang G."/>
            <person name="Yin T."/>
            <person name="Douglas C."/>
            <person name="Marra M."/>
            <person name="Sandberg G."/>
            <person name="Van de Peer Y."/>
            <person name="Rokhsar D."/>
        </authorList>
    </citation>
    <scope>NUCLEOTIDE SEQUENCE [LARGE SCALE GENOMIC DNA]</scope>
    <source>
        <strain evidence="3">cv. Nisqually</strain>
    </source>
</reference>
<proteinExistence type="predicted"/>
<organism evidence="2 3">
    <name type="scientific">Populus trichocarpa</name>
    <name type="common">Western balsam poplar</name>
    <name type="synonym">Populus balsamifera subsp. trichocarpa</name>
    <dbReference type="NCBI Taxonomy" id="3694"/>
    <lineage>
        <taxon>Eukaryota</taxon>
        <taxon>Viridiplantae</taxon>
        <taxon>Streptophyta</taxon>
        <taxon>Embryophyta</taxon>
        <taxon>Tracheophyta</taxon>
        <taxon>Spermatophyta</taxon>
        <taxon>Magnoliopsida</taxon>
        <taxon>eudicotyledons</taxon>
        <taxon>Gunneridae</taxon>
        <taxon>Pentapetalae</taxon>
        <taxon>rosids</taxon>
        <taxon>fabids</taxon>
        <taxon>Malpighiales</taxon>
        <taxon>Salicaceae</taxon>
        <taxon>Saliceae</taxon>
        <taxon>Populus</taxon>
    </lineage>
</organism>
<dbReference type="Proteomes" id="UP000006729">
    <property type="component" value="Chromosome 1"/>
</dbReference>